<dbReference type="SUPFAM" id="SSF53300">
    <property type="entry name" value="vWA-like"/>
    <property type="match status" value="1"/>
</dbReference>
<sequence>MHLRSKCFQPGMAAAGWLMLMAGGAAGLAQQPASPQVTAKQQPASQQPSLTVDRDPVASPDPDPPAQSQTGAPQGVGSNAIARENGKYTLRQDAYEVRLNATVLDGSGRSVQTLDKDAFHVYEDGVPQTINSFRHEDLPVSLGLLIDSSGSMYDKRQAVDKASLDFVKLSNPEDEEFLVDFSWEAFIDQDFTNNIDKLQQGLGYIKSSGGTAIYDALVASADYLAKNAKHPKQVLLVITDGEDNASSATLEQTIRRIQDLDGPVIYCVGLLFGEDTDKRESRHARRVLETLAEQTGGAAYFPKSVNQVDEIAAEVAQDIRTQYTISYHSTKSPTLGGYREVHVEAKSKSFGRLSVRTRTGYYPRVVAEAGKGGSAGFSDPGKKN</sequence>
<dbReference type="Proteomes" id="UP000564385">
    <property type="component" value="Unassembled WGS sequence"/>
</dbReference>
<feature type="signal peptide" evidence="2">
    <location>
        <begin position="1"/>
        <end position="22"/>
    </location>
</feature>
<comment type="caution">
    <text evidence="4">The sequence shown here is derived from an EMBL/GenBank/DDBJ whole genome shotgun (WGS) entry which is preliminary data.</text>
</comment>
<dbReference type="InterPro" id="IPR002035">
    <property type="entry name" value="VWF_A"/>
</dbReference>
<dbReference type="EMBL" id="JACCCU010000002">
    <property type="protein sequence ID" value="NYF90503.1"/>
    <property type="molecule type" value="Genomic_DNA"/>
</dbReference>
<dbReference type="AlphaFoldDB" id="A0A852VC97"/>
<dbReference type="NCBIfam" id="TIGR03436">
    <property type="entry name" value="acidobact_VWFA"/>
    <property type="match status" value="1"/>
</dbReference>
<dbReference type="CDD" id="cd00198">
    <property type="entry name" value="vWFA"/>
    <property type="match status" value="1"/>
</dbReference>
<dbReference type="InterPro" id="IPR017802">
    <property type="entry name" value="VWFA-rel_acidobac-type"/>
</dbReference>
<feature type="compositionally biased region" description="Polar residues" evidence="1">
    <location>
        <begin position="32"/>
        <end position="50"/>
    </location>
</feature>
<feature type="region of interest" description="Disordered" evidence="1">
    <location>
        <begin position="32"/>
        <end position="81"/>
    </location>
</feature>
<evidence type="ECO:0000313" key="4">
    <source>
        <dbReference type="EMBL" id="NYF90503.1"/>
    </source>
</evidence>
<gene>
    <name evidence="4" type="ORF">HDF08_002605</name>
</gene>
<evidence type="ECO:0000256" key="2">
    <source>
        <dbReference type="SAM" id="SignalP"/>
    </source>
</evidence>
<proteinExistence type="predicted"/>
<dbReference type="PROSITE" id="PS50234">
    <property type="entry name" value="VWFA"/>
    <property type="match status" value="1"/>
</dbReference>
<keyword evidence="2" id="KW-0732">Signal</keyword>
<dbReference type="Gene3D" id="3.40.50.410">
    <property type="entry name" value="von Willebrand factor, type A domain"/>
    <property type="match status" value="1"/>
</dbReference>
<protein>
    <submittedName>
        <fullName evidence="4">VWFA-related protein</fullName>
    </submittedName>
</protein>
<evidence type="ECO:0000259" key="3">
    <source>
        <dbReference type="PROSITE" id="PS50234"/>
    </source>
</evidence>
<feature type="domain" description="VWFA" evidence="3">
    <location>
        <begin position="141"/>
        <end position="315"/>
    </location>
</feature>
<dbReference type="InterPro" id="IPR036465">
    <property type="entry name" value="vWFA_dom_sf"/>
</dbReference>
<dbReference type="SMART" id="SM00327">
    <property type="entry name" value="VWA"/>
    <property type="match status" value="1"/>
</dbReference>
<evidence type="ECO:0000313" key="5">
    <source>
        <dbReference type="Proteomes" id="UP000564385"/>
    </source>
</evidence>
<evidence type="ECO:0000256" key="1">
    <source>
        <dbReference type="SAM" id="MobiDB-lite"/>
    </source>
</evidence>
<name>A0A852VC97_9BACT</name>
<accession>A0A852VC97</accession>
<organism evidence="4 5">
    <name type="scientific">Tunturiibacter lichenicola</name>
    <dbReference type="NCBI Taxonomy" id="2051959"/>
    <lineage>
        <taxon>Bacteria</taxon>
        <taxon>Pseudomonadati</taxon>
        <taxon>Acidobacteriota</taxon>
        <taxon>Terriglobia</taxon>
        <taxon>Terriglobales</taxon>
        <taxon>Acidobacteriaceae</taxon>
        <taxon>Tunturiibacter</taxon>
    </lineage>
</organism>
<feature type="chain" id="PRO_5032324520" evidence="2">
    <location>
        <begin position="23"/>
        <end position="384"/>
    </location>
</feature>
<dbReference type="Pfam" id="PF13519">
    <property type="entry name" value="VWA_2"/>
    <property type="match status" value="1"/>
</dbReference>
<reference evidence="4 5" key="1">
    <citation type="submission" date="2020-07" db="EMBL/GenBank/DDBJ databases">
        <title>Genomic Encyclopedia of Type Strains, Phase IV (KMG-V): Genome sequencing to study the core and pangenomes of soil and plant-associated prokaryotes.</title>
        <authorList>
            <person name="Whitman W."/>
        </authorList>
    </citation>
    <scope>NUCLEOTIDE SEQUENCE [LARGE SCALE GENOMIC DNA]</scope>
    <source>
        <strain evidence="4 5">M8UP22</strain>
    </source>
</reference>